<dbReference type="InterPro" id="IPR039374">
    <property type="entry name" value="SIP_fam"/>
</dbReference>
<dbReference type="Gene3D" id="2.40.30.10">
    <property type="entry name" value="Translation factors"/>
    <property type="match status" value="1"/>
</dbReference>
<dbReference type="InterPro" id="IPR013113">
    <property type="entry name" value="SIP_FAD-bd"/>
</dbReference>
<evidence type="ECO:0000259" key="1">
    <source>
        <dbReference type="PROSITE" id="PS51384"/>
    </source>
</evidence>
<dbReference type="SUPFAM" id="SSF63380">
    <property type="entry name" value="Riboflavin synthase domain-like"/>
    <property type="match status" value="1"/>
</dbReference>
<dbReference type="InterPro" id="IPR017927">
    <property type="entry name" value="FAD-bd_FR_type"/>
</dbReference>
<organism evidence="2 3">
    <name type="scientific">Kineosporia mesophila</name>
    <dbReference type="NCBI Taxonomy" id="566012"/>
    <lineage>
        <taxon>Bacteria</taxon>
        <taxon>Bacillati</taxon>
        <taxon>Actinomycetota</taxon>
        <taxon>Actinomycetes</taxon>
        <taxon>Kineosporiales</taxon>
        <taxon>Kineosporiaceae</taxon>
        <taxon>Kineosporia</taxon>
    </lineage>
</organism>
<dbReference type="InterPro" id="IPR039261">
    <property type="entry name" value="FNR_nucleotide-bd"/>
</dbReference>
<dbReference type="InterPro" id="IPR017938">
    <property type="entry name" value="Riboflavin_synthase-like_b-brl"/>
</dbReference>
<dbReference type="Gene3D" id="3.40.50.80">
    <property type="entry name" value="Nucleotide-binding domain of ferredoxin-NADP reductase (FNR) module"/>
    <property type="match status" value="1"/>
</dbReference>
<proteinExistence type="predicted"/>
<dbReference type="Pfam" id="PF04954">
    <property type="entry name" value="SIP"/>
    <property type="match status" value="1"/>
</dbReference>
<dbReference type="CDD" id="cd06193">
    <property type="entry name" value="siderophore_interacting"/>
    <property type="match status" value="1"/>
</dbReference>
<dbReference type="EMBL" id="BAAAZO010000010">
    <property type="protein sequence ID" value="GAA3629281.1"/>
    <property type="molecule type" value="Genomic_DNA"/>
</dbReference>
<gene>
    <name evidence="2" type="ORF">GCM10022223_53560</name>
</gene>
<reference evidence="3" key="1">
    <citation type="journal article" date="2019" name="Int. J. Syst. Evol. Microbiol.">
        <title>The Global Catalogue of Microorganisms (GCM) 10K type strain sequencing project: providing services to taxonomists for standard genome sequencing and annotation.</title>
        <authorList>
            <consortium name="The Broad Institute Genomics Platform"/>
            <consortium name="The Broad Institute Genome Sequencing Center for Infectious Disease"/>
            <person name="Wu L."/>
            <person name="Ma J."/>
        </authorList>
    </citation>
    <scope>NUCLEOTIDE SEQUENCE [LARGE SCALE GENOMIC DNA]</scope>
    <source>
        <strain evidence="3">JCM 16902</strain>
    </source>
</reference>
<dbReference type="PROSITE" id="PS51384">
    <property type="entry name" value="FAD_FR"/>
    <property type="match status" value="1"/>
</dbReference>
<dbReference type="PANTHER" id="PTHR30157">
    <property type="entry name" value="FERRIC REDUCTASE, NADPH-DEPENDENT"/>
    <property type="match status" value="1"/>
</dbReference>
<dbReference type="InterPro" id="IPR007037">
    <property type="entry name" value="SIP_rossman_dom"/>
</dbReference>
<name>A0ABP7ACZ4_9ACTN</name>
<evidence type="ECO:0000313" key="3">
    <source>
        <dbReference type="Proteomes" id="UP001501074"/>
    </source>
</evidence>
<accession>A0ABP7ACZ4</accession>
<sequence>MSTRVQAVELVAPRLRRVTLVGPALPGLSWIPGQHVRLQVADGPAGLDWVLGTLRTYTVWNLEARTMDLVVFDHGNGPGARWARTARPGDEVMLLKPQGTFTTRPAACHLFAGEETAQASFAPMLRALPDDATVLARLEVDTPAERLDLGDAFDVDWTYRQGRPAASSETLVQAVRDLDLPAEPGVAYLAGEARTIQMIRRHLVEERNWPRRNVLTKPYWVPGRKGLD</sequence>
<feature type="domain" description="FAD-binding FR-type" evidence="1">
    <location>
        <begin position="1"/>
        <end position="104"/>
    </location>
</feature>
<dbReference type="Pfam" id="PF08021">
    <property type="entry name" value="FAD_binding_9"/>
    <property type="match status" value="1"/>
</dbReference>
<dbReference type="PANTHER" id="PTHR30157:SF0">
    <property type="entry name" value="NADPH-DEPENDENT FERRIC-CHELATE REDUCTASE"/>
    <property type="match status" value="1"/>
</dbReference>
<dbReference type="Proteomes" id="UP001501074">
    <property type="component" value="Unassembled WGS sequence"/>
</dbReference>
<keyword evidence="3" id="KW-1185">Reference proteome</keyword>
<comment type="caution">
    <text evidence="2">The sequence shown here is derived from an EMBL/GenBank/DDBJ whole genome shotgun (WGS) entry which is preliminary data.</text>
</comment>
<protein>
    <recommendedName>
        <fullName evidence="1">FAD-binding FR-type domain-containing protein</fullName>
    </recommendedName>
</protein>
<evidence type="ECO:0000313" key="2">
    <source>
        <dbReference type="EMBL" id="GAA3629281.1"/>
    </source>
</evidence>